<organism evidence="1 2">
    <name type="scientific">Commensalibacter papalotli</name>
    <name type="common">ex Servin-Garciduenas et al. 2014</name>
    <dbReference type="NCBI Taxonomy" id="1208583"/>
    <lineage>
        <taxon>Bacteria</taxon>
        <taxon>Pseudomonadati</taxon>
        <taxon>Pseudomonadota</taxon>
        <taxon>Alphaproteobacteria</taxon>
        <taxon>Acetobacterales</taxon>
        <taxon>Acetobacteraceae</taxon>
    </lineage>
</organism>
<evidence type="ECO:0000313" key="2">
    <source>
        <dbReference type="Proteomes" id="UP000019250"/>
    </source>
</evidence>
<name>W7DKF4_9PROT</name>
<sequence length="171" mass="20463">MKFITDNTFSLKPILKWNGSFSEKSRVLINGHHTRYKVYGEILYKCIQVYSYYLLFITYEEDMIYVSNVYLFNNKEKKIDKAKIYASYLQDDLNALFGLIDEDTYSGELTDFKFVSSNEMTFKFFKSIWKLEILEKPRCYLYSDMDDRSCGRLLERPPGLRTYLKFNIVHN</sequence>
<dbReference type="Proteomes" id="UP000019250">
    <property type="component" value="Unassembled WGS sequence"/>
</dbReference>
<dbReference type="RefSeq" id="WP_034339503.1">
    <property type="nucleotide sequence ID" value="NZ_ATSX01000002.1"/>
</dbReference>
<dbReference type="EMBL" id="ATSX01000002">
    <property type="protein sequence ID" value="EUK17822.1"/>
    <property type="molecule type" value="Genomic_DNA"/>
</dbReference>
<accession>W7DKF4</accession>
<dbReference type="AlphaFoldDB" id="W7DKF4"/>
<evidence type="ECO:0000313" key="1">
    <source>
        <dbReference type="EMBL" id="EUK17822.1"/>
    </source>
</evidence>
<protein>
    <submittedName>
        <fullName evidence="1">Uncharacterized protein</fullName>
    </submittedName>
</protein>
<keyword evidence="2" id="KW-1185">Reference proteome</keyword>
<dbReference type="OrthoDB" id="7065204at2"/>
<reference evidence="1 2" key="1">
    <citation type="journal article" date="2014" name="Genome Announc.">
        <title>Draft Genome Sequence of Commensalibacter papalotli MX01, a Symbiont Identified from the Guts of Overwintering Monarch Butterflies.</title>
        <authorList>
            <person name="Servin-Garciduenas L.E."/>
            <person name="Sanchez-Quinto A."/>
            <person name="Martinez-Romero E."/>
        </authorList>
    </citation>
    <scope>NUCLEOTIDE SEQUENCE [LARGE SCALE GENOMIC DNA]</scope>
    <source>
        <strain evidence="2">MX-MONARCH01</strain>
    </source>
</reference>
<gene>
    <name evidence="1" type="ORF">COMX_07505</name>
</gene>
<comment type="caution">
    <text evidence="1">The sequence shown here is derived from an EMBL/GenBank/DDBJ whole genome shotgun (WGS) entry which is preliminary data.</text>
</comment>
<proteinExistence type="predicted"/>